<feature type="domain" description="DUF7775" evidence="2">
    <location>
        <begin position="8"/>
        <end position="145"/>
    </location>
</feature>
<keyword evidence="1" id="KW-0812">Transmembrane</keyword>
<proteinExistence type="predicted"/>
<evidence type="ECO:0000313" key="4">
    <source>
        <dbReference type="RefSeq" id="XP_030388352.1"/>
    </source>
</evidence>
<feature type="transmembrane region" description="Helical" evidence="1">
    <location>
        <begin position="12"/>
        <end position="29"/>
    </location>
</feature>
<dbReference type="Proteomes" id="UP000504634">
    <property type="component" value="Unplaced"/>
</dbReference>
<organism evidence="3 4">
    <name type="scientific">Drosophila lebanonensis</name>
    <name type="common">Fruit fly</name>
    <name type="synonym">Scaptodrosophila lebanonensis</name>
    <dbReference type="NCBI Taxonomy" id="7225"/>
    <lineage>
        <taxon>Eukaryota</taxon>
        <taxon>Metazoa</taxon>
        <taxon>Ecdysozoa</taxon>
        <taxon>Arthropoda</taxon>
        <taxon>Hexapoda</taxon>
        <taxon>Insecta</taxon>
        <taxon>Pterygota</taxon>
        <taxon>Neoptera</taxon>
        <taxon>Endopterygota</taxon>
        <taxon>Diptera</taxon>
        <taxon>Brachycera</taxon>
        <taxon>Muscomorpha</taxon>
        <taxon>Ephydroidea</taxon>
        <taxon>Drosophilidae</taxon>
        <taxon>Scaptodrosophila</taxon>
    </lineage>
</organism>
<protein>
    <submittedName>
        <fullName evidence="4">Uncharacterized protein LOC115634636</fullName>
    </submittedName>
</protein>
<sequence>MHYSTSKKPIWLLFKVVELIMSIACSYTHIQCFDRESFPHIFLLCGTFGGSTIACSLAIVGLILAERPTLRLEAMISGLYGVLHLITVYVSMYVAEKDKHLCFLLSLEEKQHQYFVCCRRTAILALYTAAIYIMHCTLAVDLKLSHVMVTVVDGNVVHLQLRKHKQRSKRPLKLYFISMGADHYLNKFACYRSISSNIIEDKQRRGSKVSGTLTVYMSESSEPEED</sequence>
<dbReference type="AlphaFoldDB" id="A0A6J2UM94"/>
<evidence type="ECO:0000313" key="3">
    <source>
        <dbReference type="Proteomes" id="UP000504634"/>
    </source>
</evidence>
<gene>
    <name evidence="4" type="primary">LOC115634636</name>
</gene>
<name>A0A6J2UM94_DROLE</name>
<dbReference type="OrthoDB" id="7883363at2759"/>
<feature type="transmembrane region" description="Helical" evidence="1">
    <location>
        <begin position="77"/>
        <end position="95"/>
    </location>
</feature>
<dbReference type="GeneID" id="115634636"/>
<reference evidence="4" key="1">
    <citation type="submission" date="2025-08" db="UniProtKB">
        <authorList>
            <consortium name="RefSeq"/>
        </authorList>
    </citation>
    <scope>IDENTIFICATION</scope>
    <source>
        <strain evidence="4">11010-0011.00</strain>
        <tissue evidence="4">Whole body</tissue>
    </source>
</reference>
<accession>A0A6J2UM94</accession>
<keyword evidence="1" id="KW-0472">Membrane</keyword>
<evidence type="ECO:0000259" key="2">
    <source>
        <dbReference type="Pfam" id="PF24985"/>
    </source>
</evidence>
<keyword evidence="3" id="KW-1185">Reference proteome</keyword>
<dbReference type="InterPro" id="IPR056677">
    <property type="entry name" value="DUF7775"/>
</dbReference>
<dbReference type="RefSeq" id="XP_030388352.1">
    <property type="nucleotide sequence ID" value="XM_030532492.1"/>
</dbReference>
<dbReference type="Pfam" id="PF24985">
    <property type="entry name" value="DUF7775"/>
    <property type="match status" value="1"/>
</dbReference>
<evidence type="ECO:0000256" key="1">
    <source>
        <dbReference type="SAM" id="Phobius"/>
    </source>
</evidence>
<feature type="transmembrane region" description="Helical" evidence="1">
    <location>
        <begin position="41"/>
        <end position="65"/>
    </location>
</feature>
<dbReference type="PANTHER" id="PTHR41152">
    <property type="entry name" value="AT26438P-RELATED"/>
    <property type="match status" value="1"/>
</dbReference>
<dbReference type="PANTHER" id="PTHR41152:SF8">
    <property type="entry name" value="AT26438P-RELATED"/>
    <property type="match status" value="1"/>
</dbReference>
<keyword evidence="1" id="KW-1133">Transmembrane helix</keyword>